<sequence>FLVLARYRGGVFCAHVCLRGAGAGPRYALGGGATQCGRGGAGVGLLALSAAAQLAGGFRAARGAAFYWAQCPGYPS</sequence>
<feature type="non-terminal residue" evidence="1">
    <location>
        <position position="1"/>
    </location>
</feature>
<proteinExistence type="predicted"/>
<name>A0A699UXA8_TANCI</name>
<reference evidence="1" key="1">
    <citation type="journal article" date="2019" name="Sci. Rep.">
        <title>Draft genome of Tanacetum cinerariifolium, the natural source of mosquito coil.</title>
        <authorList>
            <person name="Yamashiro T."/>
            <person name="Shiraishi A."/>
            <person name="Satake H."/>
            <person name="Nakayama K."/>
        </authorList>
    </citation>
    <scope>NUCLEOTIDE SEQUENCE</scope>
</reference>
<accession>A0A699UXA8</accession>
<dbReference type="EMBL" id="BKCJ011376133">
    <property type="protein sequence ID" value="GFD27327.1"/>
    <property type="molecule type" value="Genomic_DNA"/>
</dbReference>
<evidence type="ECO:0000313" key="1">
    <source>
        <dbReference type="EMBL" id="GFD27327.1"/>
    </source>
</evidence>
<comment type="caution">
    <text evidence="1">The sequence shown here is derived from an EMBL/GenBank/DDBJ whole genome shotgun (WGS) entry which is preliminary data.</text>
</comment>
<organism evidence="1">
    <name type="scientific">Tanacetum cinerariifolium</name>
    <name type="common">Dalmatian daisy</name>
    <name type="synonym">Chrysanthemum cinerariifolium</name>
    <dbReference type="NCBI Taxonomy" id="118510"/>
    <lineage>
        <taxon>Eukaryota</taxon>
        <taxon>Viridiplantae</taxon>
        <taxon>Streptophyta</taxon>
        <taxon>Embryophyta</taxon>
        <taxon>Tracheophyta</taxon>
        <taxon>Spermatophyta</taxon>
        <taxon>Magnoliopsida</taxon>
        <taxon>eudicotyledons</taxon>
        <taxon>Gunneridae</taxon>
        <taxon>Pentapetalae</taxon>
        <taxon>asterids</taxon>
        <taxon>campanulids</taxon>
        <taxon>Asterales</taxon>
        <taxon>Asteraceae</taxon>
        <taxon>Asteroideae</taxon>
        <taxon>Anthemideae</taxon>
        <taxon>Anthemidinae</taxon>
        <taxon>Tanacetum</taxon>
    </lineage>
</organism>
<gene>
    <name evidence="1" type="ORF">Tci_899296</name>
</gene>
<dbReference type="AlphaFoldDB" id="A0A699UXA8"/>
<protein>
    <submittedName>
        <fullName evidence="1">Uncharacterized protein</fullName>
    </submittedName>
</protein>